<dbReference type="AlphaFoldDB" id="A0A7U7J4T2"/>
<proteinExistence type="predicted"/>
<comment type="caution">
    <text evidence="2">The sequence shown here is derived from an EMBL/GenBank/DDBJ whole genome shotgun (WGS) entry which is preliminary data.</text>
</comment>
<evidence type="ECO:0000256" key="1">
    <source>
        <dbReference type="SAM" id="MobiDB-lite"/>
    </source>
</evidence>
<sequence length="111" mass="12746">METAMAKFTLNPPNPTPIEPEIDPTALEAFAAGAKERRIADEELPPWESFDPSDKPRYNVAIRLNDYQLAMMRYLAEARDTSQHKLLQRHLIPILKQLALEEFESNRVKPS</sequence>
<reference evidence="2 3" key="1">
    <citation type="journal article" date="2014" name="ISME J.">
        <title>Candidatus Competibacter-lineage genomes retrieved from metagenomes reveal functional metabolic diversity.</title>
        <authorList>
            <person name="McIlroy S.J."/>
            <person name="Albertsen M."/>
            <person name="Andresen E.K."/>
            <person name="Saunders A.M."/>
            <person name="Kristiansen R."/>
            <person name="Stokholm-Bjerregaard M."/>
            <person name="Nielsen K.L."/>
            <person name="Nielsen P.H."/>
        </authorList>
    </citation>
    <scope>NUCLEOTIDE SEQUENCE [LARGE SCALE GENOMIC DNA]</scope>
    <source>
        <strain evidence="2 3">Run_B_J11</strain>
    </source>
</reference>
<gene>
    <name evidence="2" type="ORF">BN874_3130004</name>
</gene>
<evidence type="ECO:0000313" key="2">
    <source>
        <dbReference type="EMBL" id="CDH45980.1"/>
    </source>
</evidence>
<keyword evidence="3" id="KW-1185">Reference proteome</keyword>
<accession>A0A7U7J4T2</accession>
<dbReference type="EMBL" id="CBTK010000239">
    <property type="protein sequence ID" value="CDH45980.1"/>
    <property type="molecule type" value="Genomic_DNA"/>
</dbReference>
<dbReference type="Proteomes" id="UP000019184">
    <property type="component" value="Unassembled WGS sequence"/>
</dbReference>
<evidence type="ECO:0000313" key="3">
    <source>
        <dbReference type="Proteomes" id="UP000019184"/>
    </source>
</evidence>
<protein>
    <submittedName>
        <fullName evidence="2">Uncharacterized protein</fullName>
    </submittedName>
</protein>
<name>A0A7U7J4T2_9GAMM</name>
<organism evidence="2 3">
    <name type="scientific">Candidatus Contendobacter odensis Run_B_J11</name>
    <dbReference type="NCBI Taxonomy" id="1400861"/>
    <lineage>
        <taxon>Bacteria</taxon>
        <taxon>Pseudomonadati</taxon>
        <taxon>Pseudomonadota</taxon>
        <taxon>Gammaproteobacteria</taxon>
        <taxon>Candidatus Competibacteraceae</taxon>
        <taxon>Candidatus Contendibacter</taxon>
    </lineage>
</organism>
<feature type="region of interest" description="Disordered" evidence="1">
    <location>
        <begin position="1"/>
        <end position="20"/>
    </location>
</feature>